<dbReference type="SUPFAM" id="SSF46689">
    <property type="entry name" value="Homeodomain-like"/>
    <property type="match status" value="2"/>
</dbReference>
<keyword evidence="4" id="KW-1185">Reference proteome</keyword>
<accession>A0A9P6WJG1</accession>
<dbReference type="AlphaFoldDB" id="A0A9P6WJG1"/>
<feature type="compositionally biased region" description="Basic and acidic residues" evidence="1">
    <location>
        <begin position="1"/>
        <end position="18"/>
    </location>
</feature>
<feature type="compositionally biased region" description="Basic and acidic residues" evidence="1">
    <location>
        <begin position="490"/>
        <end position="519"/>
    </location>
</feature>
<dbReference type="Gene3D" id="1.20.58.1880">
    <property type="match status" value="1"/>
</dbReference>
<protein>
    <recommendedName>
        <fullName evidence="2">SANT domain-containing protein</fullName>
    </recommendedName>
</protein>
<gene>
    <name evidence="3" type="ORF">C6P40_001201</name>
</gene>
<dbReference type="CDD" id="cd00167">
    <property type="entry name" value="SANT"/>
    <property type="match status" value="2"/>
</dbReference>
<feature type="compositionally biased region" description="Basic and acidic residues" evidence="1">
    <location>
        <begin position="633"/>
        <end position="654"/>
    </location>
</feature>
<evidence type="ECO:0000313" key="4">
    <source>
        <dbReference type="Proteomes" id="UP000697127"/>
    </source>
</evidence>
<organism evidence="3 4">
    <name type="scientific">Pichia californica</name>
    <dbReference type="NCBI Taxonomy" id="460514"/>
    <lineage>
        <taxon>Eukaryota</taxon>
        <taxon>Fungi</taxon>
        <taxon>Dikarya</taxon>
        <taxon>Ascomycota</taxon>
        <taxon>Saccharomycotina</taxon>
        <taxon>Pichiomycetes</taxon>
        <taxon>Pichiales</taxon>
        <taxon>Pichiaceae</taxon>
        <taxon>Pichia</taxon>
    </lineage>
</organism>
<feature type="region of interest" description="Disordered" evidence="1">
    <location>
        <begin position="110"/>
        <end position="167"/>
    </location>
</feature>
<feature type="compositionally biased region" description="Polar residues" evidence="1">
    <location>
        <begin position="746"/>
        <end position="755"/>
    </location>
</feature>
<feature type="compositionally biased region" description="Low complexity" evidence="1">
    <location>
        <begin position="767"/>
        <end position="798"/>
    </location>
</feature>
<dbReference type="EMBL" id="PUHW01000167">
    <property type="protein sequence ID" value="KAG0688266.1"/>
    <property type="molecule type" value="Genomic_DNA"/>
</dbReference>
<feature type="compositionally biased region" description="Polar residues" evidence="1">
    <location>
        <begin position="461"/>
        <end position="489"/>
    </location>
</feature>
<evidence type="ECO:0000259" key="2">
    <source>
        <dbReference type="PROSITE" id="PS51293"/>
    </source>
</evidence>
<feature type="region of interest" description="Disordered" evidence="1">
    <location>
        <begin position="440"/>
        <end position="519"/>
    </location>
</feature>
<feature type="compositionally biased region" description="Basic and acidic residues" evidence="1">
    <location>
        <begin position="280"/>
        <end position="293"/>
    </location>
</feature>
<proteinExistence type="predicted"/>
<evidence type="ECO:0000313" key="3">
    <source>
        <dbReference type="EMBL" id="KAG0688266.1"/>
    </source>
</evidence>
<feature type="region of interest" description="Disordered" evidence="1">
    <location>
        <begin position="733"/>
        <end position="814"/>
    </location>
</feature>
<dbReference type="SMART" id="SM00717">
    <property type="entry name" value="SANT"/>
    <property type="match status" value="2"/>
</dbReference>
<feature type="region of interest" description="Disordered" evidence="1">
    <location>
        <begin position="1"/>
        <end position="48"/>
    </location>
</feature>
<comment type="caution">
    <text evidence="3">The sequence shown here is derived from an EMBL/GenBank/DDBJ whole genome shotgun (WGS) entry which is preliminary data.</text>
</comment>
<dbReference type="InterPro" id="IPR017884">
    <property type="entry name" value="SANT_dom"/>
</dbReference>
<reference evidence="3" key="1">
    <citation type="submission" date="2020-11" db="EMBL/GenBank/DDBJ databases">
        <title>Kefir isolates.</title>
        <authorList>
            <person name="Marcisauskas S."/>
            <person name="Kim Y."/>
            <person name="Blasche S."/>
        </authorList>
    </citation>
    <scope>NUCLEOTIDE SEQUENCE</scope>
    <source>
        <strain evidence="3">Olga-1</strain>
    </source>
</reference>
<feature type="compositionally biased region" description="Acidic residues" evidence="1">
    <location>
        <begin position="27"/>
        <end position="38"/>
    </location>
</feature>
<dbReference type="Gene3D" id="1.10.10.60">
    <property type="entry name" value="Homeodomain-like"/>
    <property type="match status" value="1"/>
</dbReference>
<evidence type="ECO:0000256" key="1">
    <source>
        <dbReference type="SAM" id="MobiDB-lite"/>
    </source>
</evidence>
<dbReference type="InterPro" id="IPR051571">
    <property type="entry name" value="N-CoR_corepressor"/>
</dbReference>
<dbReference type="FunFam" id="1.10.10.60:FF:000431">
    <property type="entry name" value="Set3C deacetylase complex subunit"/>
    <property type="match status" value="1"/>
</dbReference>
<feature type="compositionally biased region" description="Basic and acidic residues" evidence="1">
    <location>
        <begin position="736"/>
        <end position="745"/>
    </location>
</feature>
<dbReference type="InterPro" id="IPR009057">
    <property type="entry name" value="Homeodomain-like_sf"/>
</dbReference>
<feature type="compositionally biased region" description="Basic and acidic residues" evidence="1">
    <location>
        <begin position="125"/>
        <end position="157"/>
    </location>
</feature>
<dbReference type="Proteomes" id="UP000697127">
    <property type="component" value="Unassembled WGS sequence"/>
</dbReference>
<dbReference type="InterPro" id="IPR001005">
    <property type="entry name" value="SANT/Myb"/>
</dbReference>
<feature type="compositionally biased region" description="Basic residues" evidence="1">
    <location>
        <begin position="441"/>
        <end position="456"/>
    </location>
</feature>
<dbReference type="PROSITE" id="PS51293">
    <property type="entry name" value="SANT"/>
    <property type="match status" value="1"/>
</dbReference>
<dbReference type="GO" id="GO:0006357">
    <property type="term" value="P:regulation of transcription by RNA polymerase II"/>
    <property type="evidence" value="ECO:0007669"/>
    <property type="project" value="TreeGrafter"/>
</dbReference>
<dbReference type="PANTHER" id="PTHR13992:SF39">
    <property type="entry name" value="SMRTER, ISOFORM G"/>
    <property type="match status" value="1"/>
</dbReference>
<feature type="region of interest" description="Disordered" evidence="1">
    <location>
        <begin position="1031"/>
        <end position="1051"/>
    </location>
</feature>
<feature type="domain" description="SANT" evidence="2">
    <location>
        <begin position="381"/>
        <end position="433"/>
    </location>
</feature>
<feature type="compositionally biased region" description="Low complexity" evidence="1">
    <location>
        <begin position="1034"/>
        <end position="1044"/>
    </location>
</feature>
<feature type="non-terminal residue" evidence="3">
    <location>
        <position position="1"/>
    </location>
</feature>
<feature type="region of interest" description="Disordered" evidence="1">
    <location>
        <begin position="280"/>
        <end position="314"/>
    </location>
</feature>
<dbReference type="Pfam" id="PF00249">
    <property type="entry name" value="Myb_DNA-binding"/>
    <property type="match status" value="2"/>
</dbReference>
<feature type="region of interest" description="Disordered" evidence="1">
    <location>
        <begin position="626"/>
        <end position="655"/>
    </location>
</feature>
<dbReference type="GO" id="GO:0034967">
    <property type="term" value="C:Set3 complex"/>
    <property type="evidence" value="ECO:0007669"/>
    <property type="project" value="TreeGrafter"/>
</dbReference>
<name>A0A9P6WJG1_9ASCO</name>
<sequence length="1071" mass="123337">EENDEKEKHEEEKEKVKNEVGNQNDNEVSDTYDADQTENENTPQNNEVINTSITNNLKLVNSDVGESVNFNKTLDTPLDSKDELKHETNEEIDTKLYNNSENIDAIKNLDEYNSSNQPIPPSNDSTKDRVDHSNIDNVSTDKSDYKDIDMSESKTEETVTTEDENLSEDEHISTEGCIFPMLKHQYRAWELKHMSKKRRRRNLKYLNKARLQDISQYDFLQKSLLIFKQADAFVLFNALKENTSLIEAKKSMLTDQYVYAKDLWKHDTAFYDKQLDKSYERQNDATKKPKEEVSIQPVKPTSSRRSRHHGDSVRTEAEFMEILATLEQERERDPLVRAQYGAAIISDMIMDPIEKYAMNRKMDSNNLIRDTSAWASRILSDPIDNFTEAEHAKFCDLYILHPKKFGRISHEMGGLRTPEECVLHYYRTKKDTNYKQLIANKNKKSKKKVMKKKKDSKSRAETTTPDTSAIENDISHTNLNTTNVQNDSNTHVEHTELEKESNKDLVSVKESESIKEPELIKGSESKIEIESIEAKSIKDMESKDSEPINKFISIEGKRKNEDDLSYLPNKQRKISESNHIVVSANDESVNNHKKEPLVKLEDISKYNSNTLTTPNHIDNVTTAVAEQNDDDHENQSSDENSKRSKKTKKDDKSHISSYWSVQDITNFPILLEKFGSRWDDIADELGTKSATMVKNYYQRGLVDHPNWQTYISAARSQIPFQPVEVIPANNFQQEQKLSEEQEQQQKHYNQYNNSHPPHFAPQKYDGQQKQQLSLQNPSQQLQQQIPQKLQTQPQQQLQYEHEQKNQHLQQQQQNAPSMGYFYKPATSYATSYPRVQQIVPINQQHPVHIPANDLNHLQQVPHFNHIAESAPIYTAYPPDSNVHLQPPQISSHVVPSQGPMPIANVRTDLMNIPSLRNATNNPSMQLPQQSSVGLHLPPLNAAYNPIQKMPLQMQPQPQMPAQIPQPFNRGPSIMNLLNDDNDNDSHPPSFKPNINNIMNYPIQNDHRNQPHNTGSIFQQPQVQQIQAKDSLPNQIQPHQQQQQQQHHHQKQGFIGGTSALDALARIAFERK</sequence>
<dbReference type="PANTHER" id="PTHR13992">
    <property type="entry name" value="NUCLEAR RECEPTOR CO-REPRESSOR RELATED NCOR"/>
    <property type="match status" value="1"/>
</dbReference>